<evidence type="ECO:0000259" key="6">
    <source>
        <dbReference type="Pfam" id="PF04542"/>
    </source>
</evidence>
<dbReference type="SUPFAM" id="SSF88946">
    <property type="entry name" value="Sigma2 domain of RNA polymerase sigma factors"/>
    <property type="match status" value="1"/>
</dbReference>
<evidence type="ECO:0000256" key="5">
    <source>
        <dbReference type="ARBA" id="ARBA00023163"/>
    </source>
</evidence>
<comment type="caution">
    <text evidence="8">The sequence shown here is derived from an EMBL/GenBank/DDBJ whole genome shotgun (WGS) entry which is preliminary data.</text>
</comment>
<dbReference type="InterPro" id="IPR013324">
    <property type="entry name" value="RNA_pol_sigma_r3/r4-like"/>
</dbReference>
<dbReference type="PANTHER" id="PTHR43133:SF65">
    <property type="entry name" value="ECF RNA POLYMERASE SIGMA FACTOR SIGG"/>
    <property type="match status" value="1"/>
</dbReference>
<gene>
    <name evidence="8" type="ORF">C8D88_1352</name>
</gene>
<dbReference type="SUPFAM" id="SSF54427">
    <property type="entry name" value="NTF2-like"/>
    <property type="match status" value="1"/>
</dbReference>
<evidence type="ECO:0000256" key="1">
    <source>
        <dbReference type="ARBA" id="ARBA00010641"/>
    </source>
</evidence>
<dbReference type="Gene3D" id="1.10.1740.10">
    <property type="match status" value="1"/>
</dbReference>
<dbReference type="InterPro" id="IPR014284">
    <property type="entry name" value="RNA_pol_sigma-70_dom"/>
</dbReference>
<keyword evidence="3" id="KW-0805">Transcription regulation</keyword>
<evidence type="ECO:0000256" key="2">
    <source>
        <dbReference type="ARBA" id="ARBA00011344"/>
    </source>
</evidence>
<evidence type="ECO:0000259" key="7">
    <source>
        <dbReference type="Pfam" id="PF08281"/>
    </source>
</evidence>
<evidence type="ECO:0000256" key="3">
    <source>
        <dbReference type="ARBA" id="ARBA00023015"/>
    </source>
</evidence>
<dbReference type="AlphaFoldDB" id="A0A316HRI1"/>
<protein>
    <submittedName>
        <fullName evidence="8">RNA polymerase ECF family sigma subunit</fullName>
    </submittedName>
</protein>
<keyword evidence="4" id="KW-0731">Sigma factor</keyword>
<dbReference type="Pfam" id="PF08281">
    <property type="entry name" value="Sigma70_r4_2"/>
    <property type="match status" value="1"/>
</dbReference>
<dbReference type="Gene3D" id="3.10.450.50">
    <property type="match status" value="1"/>
</dbReference>
<dbReference type="Gene3D" id="1.10.10.10">
    <property type="entry name" value="Winged helix-like DNA-binding domain superfamily/Winged helix DNA-binding domain"/>
    <property type="match status" value="1"/>
</dbReference>
<feature type="domain" description="RNA polymerase sigma factor 70 region 4 type 2" evidence="7">
    <location>
        <begin position="149"/>
        <end position="201"/>
    </location>
</feature>
<dbReference type="SUPFAM" id="SSF88659">
    <property type="entry name" value="Sigma3 and sigma4 domains of RNA polymerase sigma factors"/>
    <property type="match status" value="1"/>
</dbReference>
<dbReference type="GO" id="GO:0003677">
    <property type="term" value="F:DNA binding"/>
    <property type="evidence" value="ECO:0007669"/>
    <property type="project" value="InterPro"/>
</dbReference>
<comment type="similarity">
    <text evidence="1">Belongs to the sigma-70 factor family. ECF subfamily.</text>
</comment>
<dbReference type="InterPro" id="IPR007627">
    <property type="entry name" value="RNA_pol_sigma70_r2"/>
</dbReference>
<dbReference type="InterPro" id="IPR013325">
    <property type="entry name" value="RNA_pol_sigma_r2"/>
</dbReference>
<dbReference type="EMBL" id="QGHB01000035">
    <property type="protein sequence ID" value="PWK77482.1"/>
    <property type="molecule type" value="Genomic_DNA"/>
</dbReference>
<dbReference type="InterPro" id="IPR032710">
    <property type="entry name" value="NTF2-like_dom_sf"/>
</dbReference>
<feature type="domain" description="RNA polymerase sigma-70 region 2" evidence="6">
    <location>
        <begin position="42"/>
        <end position="104"/>
    </location>
</feature>
<dbReference type="NCBIfam" id="TIGR02937">
    <property type="entry name" value="sigma70-ECF"/>
    <property type="match status" value="1"/>
</dbReference>
<proteinExistence type="inferred from homology"/>
<dbReference type="GO" id="GO:0006352">
    <property type="term" value="P:DNA-templated transcription initiation"/>
    <property type="evidence" value="ECO:0007669"/>
    <property type="project" value="InterPro"/>
</dbReference>
<keyword evidence="5" id="KW-0804">Transcription</keyword>
<sequence length="343" mass="38139">MIGRRRKQVPIGEIPPLTGRWKLIGPRRVFLVIEELEPFRIELTGYCYRMLGSGFEAEDAVQETLVRAWKAYDSFDPSRASLRTWLYRIATNICIDMLRSAQRRALAVDLRSPGGDFGAPLPERTFVQPVPDAKVLPEDQAIRKETVRLAFVAALQHLPARQRAVLILRDVLAWQAAEVADLLSISVAAANSALQRARATMQVVDPGEPLHPADPKQKALLSRYCEAFDRHDVRTLVALLHEDATMSMPPFSWWLRGRGPISVALNDPQATCAGAWLVPARANASPAYWQMRPGMDRPFGLVFIDVRDGLVTGTTTFLNVPELLPLFGAPMSSGQPPRTTVDD</sequence>
<dbReference type="CDD" id="cd06171">
    <property type="entry name" value="Sigma70_r4"/>
    <property type="match status" value="1"/>
</dbReference>
<dbReference type="GO" id="GO:0016987">
    <property type="term" value="F:sigma factor activity"/>
    <property type="evidence" value="ECO:0007669"/>
    <property type="project" value="UniProtKB-KW"/>
</dbReference>
<dbReference type="InterPro" id="IPR014305">
    <property type="entry name" value="RNA_pol_sigma-G_actinobac"/>
</dbReference>
<accession>A0A316HRI1</accession>
<dbReference type="Pfam" id="PF04542">
    <property type="entry name" value="Sigma70_r2"/>
    <property type="match status" value="1"/>
</dbReference>
<dbReference type="InterPro" id="IPR039425">
    <property type="entry name" value="RNA_pol_sigma-70-like"/>
</dbReference>
<reference evidence="8 9" key="1">
    <citation type="submission" date="2018-05" db="EMBL/GenBank/DDBJ databases">
        <title>Genomic Encyclopedia of Type Strains, Phase IV (KMG-IV): sequencing the most valuable type-strain genomes for metagenomic binning, comparative biology and taxonomic classification.</title>
        <authorList>
            <person name="Goeker M."/>
        </authorList>
    </citation>
    <scope>NUCLEOTIDE SEQUENCE [LARGE SCALE GENOMIC DNA]</scope>
    <source>
        <strain evidence="8 9">DSM 45480</strain>
    </source>
</reference>
<dbReference type="PANTHER" id="PTHR43133">
    <property type="entry name" value="RNA POLYMERASE ECF-TYPE SIGMA FACTO"/>
    <property type="match status" value="1"/>
</dbReference>
<comment type="subunit">
    <text evidence="2">Interacts transiently with the RNA polymerase catalytic core formed by RpoA, RpoB, RpoC and RpoZ (2 alpha, 1 beta, 1 beta' and 1 omega subunit) to form the RNA polymerase holoenzyme that can initiate transcription.</text>
</comment>
<dbReference type="Proteomes" id="UP000246005">
    <property type="component" value="Unassembled WGS sequence"/>
</dbReference>
<evidence type="ECO:0000256" key="4">
    <source>
        <dbReference type="ARBA" id="ARBA00023082"/>
    </source>
</evidence>
<organism evidence="8 9">
    <name type="scientific">Lentzea atacamensis</name>
    <dbReference type="NCBI Taxonomy" id="531938"/>
    <lineage>
        <taxon>Bacteria</taxon>
        <taxon>Bacillati</taxon>
        <taxon>Actinomycetota</taxon>
        <taxon>Actinomycetes</taxon>
        <taxon>Pseudonocardiales</taxon>
        <taxon>Pseudonocardiaceae</taxon>
        <taxon>Lentzea</taxon>
    </lineage>
</organism>
<dbReference type="InterPro" id="IPR013249">
    <property type="entry name" value="RNA_pol_sigma70_r4_t2"/>
</dbReference>
<dbReference type="InterPro" id="IPR036388">
    <property type="entry name" value="WH-like_DNA-bd_sf"/>
</dbReference>
<dbReference type="NCBIfam" id="NF006089">
    <property type="entry name" value="PRK08241.1"/>
    <property type="match status" value="1"/>
</dbReference>
<evidence type="ECO:0000313" key="9">
    <source>
        <dbReference type="Proteomes" id="UP000246005"/>
    </source>
</evidence>
<name>A0A316HRI1_9PSEU</name>
<dbReference type="NCBIfam" id="TIGR02960">
    <property type="entry name" value="SigX5"/>
    <property type="match status" value="1"/>
</dbReference>
<evidence type="ECO:0000313" key="8">
    <source>
        <dbReference type="EMBL" id="PWK77482.1"/>
    </source>
</evidence>